<protein>
    <submittedName>
        <fullName evidence="1">DUF2225 domain-containing protein</fullName>
    </submittedName>
</protein>
<evidence type="ECO:0000313" key="1">
    <source>
        <dbReference type="EMBL" id="WOV86421.1"/>
    </source>
</evidence>
<dbReference type="SUPFAM" id="SSF48452">
    <property type="entry name" value="TPR-like"/>
    <property type="match status" value="1"/>
</dbReference>
<accession>A0ABZ0L1C3</accession>
<name>A0ABZ0L1C3_9BACL</name>
<dbReference type="Pfam" id="PF09986">
    <property type="entry name" value="DUF2225"/>
    <property type="match status" value="1"/>
</dbReference>
<dbReference type="Gene3D" id="1.25.40.10">
    <property type="entry name" value="Tetratricopeptide repeat domain"/>
    <property type="match status" value="1"/>
</dbReference>
<reference evidence="1 2" key="1">
    <citation type="submission" date="2023-06" db="EMBL/GenBank/DDBJ databases">
        <title>Sporosarcina sp. nov., isolated from Korean tranditional fermented seafood 'Jeotgal'.</title>
        <authorList>
            <person name="Yang A.I."/>
            <person name="Shin N.-R."/>
        </authorList>
    </citation>
    <scope>NUCLEOTIDE SEQUENCE [LARGE SCALE GENOMIC DNA]</scope>
    <source>
        <strain evidence="1 2">T2O-4</strain>
    </source>
</reference>
<dbReference type="InterPro" id="IPR018708">
    <property type="entry name" value="DUF2225"/>
</dbReference>
<gene>
    <name evidence="1" type="ORF">QWT69_10885</name>
</gene>
<sequence length="233" mass="26886">MEISPAYKKKMECLNCKEKFTTTKIRSRFVRVTNHDSDFKPVYADKAINPLLYNVAVCPHCGFSYTDDFSSYFAPGIKKEITNTITSLWSGRSFGDERTIEEAIEAYKLAYLSASVKKEKSLTMAGITLRIAWLYNDLQDYDTEMRFRAIARDLYTEAYSESDHVGTQMSETRVLYMIAELSHQIGDVEGATRNFSKVIESQRTSTEPQIIDMAKERWQEIRDTKKQEKLKAD</sequence>
<proteinExistence type="predicted"/>
<dbReference type="EMBL" id="CP129118">
    <property type="protein sequence ID" value="WOV86421.1"/>
    <property type="molecule type" value="Genomic_DNA"/>
</dbReference>
<dbReference type="Proteomes" id="UP001303902">
    <property type="component" value="Chromosome"/>
</dbReference>
<evidence type="ECO:0000313" key="2">
    <source>
        <dbReference type="Proteomes" id="UP001303902"/>
    </source>
</evidence>
<keyword evidence="2" id="KW-1185">Reference proteome</keyword>
<dbReference type="RefSeq" id="WP_317965582.1">
    <property type="nucleotide sequence ID" value="NZ_CP129118.1"/>
</dbReference>
<organism evidence="1 2">
    <name type="scientific">Sporosarcina oncorhynchi</name>
    <dbReference type="NCBI Taxonomy" id="3056444"/>
    <lineage>
        <taxon>Bacteria</taxon>
        <taxon>Bacillati</taxon>
        <taxon>Bacillota</taxon>
        <taxon>Bacilli</taxon>
        <taxon>Bacillales</taxon>
        <taxon>Caryophanaceae</taxon>
        <taxon>Sporosarcina</taxon>
    </lineage>
</organism>
<dbReference type="InterPro" id="IPR011990">
    <property type="entry name" value="TPR-like_helical_dom_sf"/>
</dbReference>